<dbReference type="RefSeq" id="WP_155092205.1">
    <property type="nucleotide sequence ID" value="NZ_WMJX01000015.1"/>
</dbReference>
<organism evidence="2 3">
    <name type="scientific">Myroides albus</name>
    <dbReference type="NCBI Taxonomy" id="2562892"/>
    <lineage>
        <taxon>Bacteria</taxon>
        <taxon>Pseudomonadati</taxon>
        <taxon>Bacteroidota</taxon>
        <taxon>Flavobacteriia</taxon>
        <taxon>Flavobacteriales</taxon>
        <taxon>Flavobacteriaceae</taxon>
        <taxon>Myroides</taxon>
    </lineage>
</organism>
<sequence length="218" mass="25181">MRKLLSFVVILFLGGSVYAQDVTYEQVELPSIGTILIPSTMELQKGKYEEFSKKFVEAGTRMLGEEVSENRIVFQPKGINDFTEDGLAMYARIIIETDISGPGDYFKLKDVEDLPESELAEISSLAENEMRDMLYDTNLKIVEWLGVSMVKIKGYTIFKMSYIRQLGQNPLVKVHTYIFQNYDRQHRLIVSYRVKDSELWESSFNKVANSFQITNIRQ</sequence>
<dbReference type="EMBL" id="WMJX01000015">
    <property type="protein sequence ID" value="MTG98176.1"/>
    <property type="molecule type" value="Genomic_DNA"/>
</dbReference>
<keyword evidence="3" id="KW-1185">Reference proteome</keyword>
<accession>A0A6I3LKZ2</accession>
<dbReference type="OrthoDB" id="1494642at2"/>
<dbReference type="Proteomes" id="UP000438760">
    <property type="component" value="Unassembled WGS sequence"/>
</dbReference>
<evidence type="ECO:0000313" key="2">
    <source>
        <dbReference type="EMBL" id="MTG98176.1"/>
    </source>
</evidence>
<dbReference type="AlphaFoldDB" id="A0A6I3LKZ2"/>
<name>A0A6I3LKZ2_9FLAO</name>
<proteinExistence type="predicted"/>
<comment type="caution">
    <text evidence="2">The sequence shown here is derived from an EMBL/GenBank/DDBJ whole genome shotgun (WGS) entry which is preliminary data.</text>
</comment>
<feature type="chain" id="PRO_5026011452" description="DUF1795 domain-containing protein" evidence="1">
    <location>
        <begin position="20"/>
        <end position="218"/>
    </location>
</feature>
<evidence type="ECO:0008006" key="4">
    <source>
        <dbReference type="Google" id="ProtNLM"/>
    </source>
</evidence>
<reference evidence="2 3" key="1">
    <citation type="submission" date="2019-11" db="EMBL/GenBank/DDBJ databases">
        <title>Genome of Strain BIT-d1.</title>
        <authorList>
            <person name="Yang Y."/>
        </authorList>
    </citation>
    <scope>NUCLEOTIDE SEQUENCE [LARGE SCALE GENOMIC DNA]</scope>
    <source>
        <strain evidence="2 3">BIT-d1</strain>
    </source>
</reference>
<protein>
    <recommendedName>
        <fullName evidence="4">DUF1795 domain-containing protein</fullName>
    </recommendedName>
</protein>
<gene>
    <name evidence="2" type="ORF">GJV76_08545</name>
</gene>
<feature type="signal peptide" evidence="1">
    <location>
        <begin position="1"/>
        <end position="19"/>
    </location>
</feature>
<keyword evidence="1" id="KW-0732">Signal</keyword>
<evidence type="ECO:0000313" key="3">
    <source>
        <dbReference type="Proteomes" id="UP000438760"/>
    </source>
</evidence>
<evidence type="ECO:0000256" key="1">
    <source>
        <dbReference type="SAM" id="SignalP"/>
    </source>
</evidence>